<evidence type="ECO:0000313" key="3">
    <source>
        <dbReference type="EnsemblProtists" id="HpaP812722"/>
    </source>
</evidence>
<evidence type="ECO:0000259" key="2">
    <source>
        <dbReference type="Pfam" id="PF25121"/>
    </source>
</evidence>
<feature type="domain" description="ESF1 RRM" evidence="2">
    <location>
        <begin position="161"/>
        <end position="239"/>
    </location>
</feature>
<feature type="compositionally biased region" description="Basic and acidic residues" evidence="1">
    <location>
        <begin position="237"/>
        <end position="255"/>
    </location>
</feature>
<dbReference type="InParanoid" id="M4C117"/>
<dbReference type="STRING" id="559515.M4C117"/>
<dbReference type="Pfam" id="PF25121">
    <property type="entry name" value="RRM_ESF1"/>
    <property type="match status" value="2"/>
</dbReference>
<sequence length="450" mass="51212">MRVCVLQRFARNSKRKNKLQVDRRFAAALTNERFQSVQGKYDKYGRRIEKKGNEMKEFYCLEEEEGEGEEKEEEMQKNDSDTEDDEEKVLSTGSSEDDSGEAEVAAVENEGKLSRLTYLNRMARGELGSGSDSSDSDDSSDDEVEDVVEEEAEDIPMGEETRRFAVLNCDWTRIRAVDLFALCQSFAPATGAVENVTIYPSNYGLQKIKEEEQHGPQGLWHDEVKNQTNDGEQEDDEKSKPPKKDGSGEQDHEDTTAGDGEETFASRDGDDSCSEDGEEDYDSDDPLGVKKSVMLEDESDGFDSEKLRKYELQKLRYYYAIVTCDSVKTASTIFDQCDQLEYETSSNVLDLRYVPDDTTFSNTPKESCDGVPDRYKPAIFATLALQQTDTHQKLKLIAKTVMRRKRQRARRMLSIWTARRSPRRRSKSKSFGTATDRCCSAAMRRMTTMM</sequence>
<protein>
    <recommendedName>
        <fullName evidence="2">ESF1 RRM domain-containing protein</fullName>
    </recommendedName>
</protein>
<evidence type="ECO:0000256" key="1">
    <source>
        <dbReference type="SAM" id="MobiDB-lite"/>
    </source>
</evidence>
<reference evidence="3" key="2">
    <citation type="submission" date="2015-06" db="UniProtKB">
        <authorList>
            <consortium name="EnsemblProtists"/>
        </authorList>
    </citation>
    <scope>IDENTIFICATION</scope>
    <source>
        <strain evidence="3">Emoy2</strain>
    </source>
</reference>
<proteinExistence type="predicted"/>
<feature type="region of interest" description="Disordered" evidence="1">
    <location>
        <begin position="125"/>
        <end position="156"/>
    </location>
</feature>
<feature type="compositionally biased region" description="Acidic residues" evidence="1">
    <location>
        <begin position="134"/>
        <end position="156"/>
    </location>
</feature>
<dbReference type="InterPro" id="IPR056750">
    <property type="entry name" value="RRM_ESF1"/>
</dbReference>
<feature type="region of interest" description="Disordered" evidence="1">
    <location>
        <begin position="220"/>
        <end position="289"/>
    </location>
</feature>
<dbReference type="VEuPathDB" id="FungiDB:HpaG812722"/>
<dbReference type="EMBL" id="JH598088">
    <property type="status" value="NOT_ANNOTATED_CDS"/>
    <property type="molecule type" value="Genomic_DNA"/>
</dbReference>
<dbReference type="eggNOG" id="KOG2318">
    <property type="taxonomic scope" value="Eukaryota"/>
</dbReference>
<dbReference type="GO" id="GO:0006364">
    <property type="term" value="P:rRNA processing"/>
    <property type="evidence" value="ECO:0007669"/>
    <property type="project" value="InterPro"/>
</dbReference>
<feature type="compositionally biased region" description="Acidic residues" evidence="1">
    <location>
        <begin position="60"/>
        <end position="73"/>
    </location>
</feature>
<dbReference type="Proteomes" id="UP000011713">
    <property type="component" value="Unassembled WGS sequence"/>
</dbReference>
<dbReference type="AlphaFoldDB" id="M4C117"/>
<name>M4C117_HYAAE</name>
<feature type="domain" description="ESF1 RRM" evidence="2">
    <location>
        <begin position="290"/>
        <end position="368"/>
    </location>
</feature>
<dbReference type="PANTHER" id="PTHR12202:SF0">
    <property type="entry name" value="ESF1 HOMOLOG"/>
    <property type="match status" value="1"/>
</dbReference>
<dbReference type="PANTHER" id="PTHR12202">
    <property type="entry name" value="ESF1 HOMOLOG"/>
    <property type="match status" value="1"/>
</dbReference>
<dbReference type="HOGENOM" id="CLU_010564_2_1_1"/>
<dbReference type="GO" id="GO:0003723">
    <property type="term" value="F:RNA binding"/>
    <property type="evidence" value="ECO:0007669"/>
    <property type="project" value="TreeGrafter"/>
</dbReference>
<feature type="region of interest" description="Disordered" evidence="1">
    <location>
        <begin position="57"/>
        <end position="107"/>
    </location>
</feature>
<reference evidence="4" key="1">
    <citation type="journal article" date="2010" name="Science">
        <title>Signatures of adaptation to obligate biotrophy in the Hyaloperonospora arabidopsidis genome.</title>
        <authorList>
            <person name="Baxter L."/>
            <person name="Tripathy S."/>
            <person name="Ishaque N."/>
            <person name="Boot N."/>
            <person name="Cabral A."/>
            <person name="Kemen E."/>
            <person name="Thines M."/>
            <person name="Ah-Fong A."/>
            <person name="Anderson R."/>
            <person name="Badejoko W."/>
            <person name="Bittner-Eddy P."/>
            <person name="Boore J.L."/>
            <person name="Chibucos M.C."/>
            <person name="Coates M."/>
            <person name="Dehal P."/>
            <person name="Delehaunty K."/>
            <person name="Dong S."/>
            <person name="Downton P."/>
            <person name="Dumas B."/>
            <person name="Fabro G."/>
            <person name="Fronick C."/>
            <person name="Fuerstenberg S.I."/>
            <person name="Fulton L."/>
            <person name="Gaulin E."/>
            <person name="Govers F."/>
            <person name="Hughes L."/>
            <person name="Humphray S."/>
            <person name="Jiang R.H."/>
            <person name="Judelson H."/>
            <person name="Kamoun S."/>
            <person name="Kyung K."/>
            <person name="Meijer H."/>
            <person name="Minx P."/>
            <person name="Morris P."/>
            <person name="Nelson J."/>
            <person name="Phuntumart V."/>
            <person name="Qutob D."/>
            <person name="Rehmany A."/>
            <person name="Rougon-Cardoso A."/>
            <person name="Ryden P."/>
            <person name="Torto-Alalibo T."/>
            <person name="Studholme D."/>
            <person name="Wang Y."/>
            <person name="Win J."/>
            <person name="Wood J."/>
            <person name="Clifton S.W."/>
            <person name="Rogers J."/>
            <person name="Van den Ackerveken G."/>
            <person name="Jones J.D."/>
            <person name="McDowell J.M."/>
            <person name="Beynon J."/>
            <person name="Tyler B.M."/>
        </authorList>
    </citation>
    <scope>NUCLEOTIDE SEQUENCE [LARGE SCALE GENOMIC DNA]</scope>
    <source>
        <strain evidence="4">Emoy2</strain>
    </source>
</reference>
<evidence type="ECO:0000313" key="4">
    <source>
        <dbReference type="Proteomes" id="UP000011713"/>
    </source>
</evidence>
<keyword evidence="4" id="KW-1185">Reference proteome</keyword>
<feature type="compositionally biased region" description="Acidic residues" evidence="1">
    <location>
        <begin position="271"/>
        <end position="285"/>
    </location>
</feature>
<organism evidence="3 4">
    <name type="scientific">Hyaloperonospora arabidopsidis (strain Emoy2)</name>
    <name type="common">Downy mildew agent</name>
    <name type="synonym">Peronospora arabidopsidis</name>
    <dbReference type="NCBI Taxonomy" id="559515"/>
    <lineage>
        <taxon>Eukaryota</taxon>
        <taxon>Sar</taxon>
        <taxon>Stramenopiles</taxon>
        <taxon>Oomycota</taxon>
        <taxon>Peronosporomycetes</taxon>
        <taxon>Peronosporales</taxon>
        <taxon>Peronosporaceae</taxon>
        <taxon>Hyaloperonospora</taxon>
    </lineage>
</organism>
<dbReference type="OMA" id="QRFARNS"/>
<dbReference type="EnsemblProtists" id="HpaT812722">
    <property type="protein sequence ID" value="HpaP812722"/>
    <property type="gene ID" value="HpaG812722"/>
</dbReference>
<accession>M4C117</accession>
<dbReference type="InterPro" id="IPR039754">
    <property type="entry name" value="Esf1"/>
</dbReference>